<proteinExistence type="predicted"/>
<feature type="region of interest" description="Disordered" evidence="1">
    <location>
        <begin position="1"/>
        <end position="131"/>
    </location>
</feature>
<evidence type="ECO:0000313" key="3">
    <source>
        <dbReference type="Proteomes" id="UP000317650"/>
    </source>
</evidence>
<protein>
    <submittedName>
        <fullName evidence="2">Uncharacterized protein</fullName>
    </submittedName>
</protein>
<comment type="caution">
    <text evidence="2">The sequence shown here is derived from an EMBL/GenBank/DDBJ whole genome shotgun (WGS) entry which is preliminary data.</text>
</comment>
<name>A0A4S8IJR0_MUSBA</name>
<dbReference type="EMBL" id="PYDT01000010">
    <property type="protein sequence ID" value="THU48114.1"/>
    <property type="molecule type" value="Genomic_DNA"/>
</dbReference>
<dbReference type="Proteomes" id="UP000317650">
    <property type="component" value="Chromosome 9"/>
</dbReference>
<sequence length="314" mass="33572">MLIKEAGRSLNGALRPPLKSSTSSIGSTGLPLPANADGSSRSGDSSASGSPHRIRLDENTNDDDDDDENDGPALLTISRPLGSHESGKNPRRLKKAGDLARAAVAPRKEKTLAARETEEDPMPTPPKGDGHRLLQKLLRWWPYRHGDAVDASKSIRSAARLPSNPKEYERLSRNPRDTNRSSAASGDPAAEAISGPVSGFGRRIASPPRSGGGSMRRMSSRLGRIRAARMGTKAASWRSTAARQRGQVGCDRSHTSMQSMWKAWAHSGSVRRVSSSSNSNRHTAHSRFVAACCLALARENSDTGIALMAASSRP</sequence>
<feature type="region of interest" description="Disordered" evidence="1">
    <location>
        <begin position="154"/>
        <end position="254"/>
    </location>
</feature>
<accession>A0A4S8IJR0</accession>
<feature type="compositionally biased region" description="Basic and acidic residues" evidence="1">
    <location>
        <begin position="106"/>
        <end position="116"/>
    </location>
</feature>
<feature type="compositionally biased region" description="Basic and acidic residues" evidence="1">
    <location>
        <begin position="166"/>
        <end position="179"/>
    </location>
</feature>
<organism evidence="2 3">
    <name type="scientific">Musa balbisiana</name>
    <name type="common">Banana</name>
    <dbReference type="NCBI Taxonomy" id="52838"/>
    <lineage>
        <taxon>Eukaryota</taxon>
        <taxon>Viridiplantae</taxon>
        <taxon>Streptophyta</taxon>
        <taxon>Embryophyta</taxon>
        <taxon>Tracheophyta</taxon>
        <taxon>Spermatophyta</taxon>
        <taxon>Magnoliopsida</taxon>
        <taxon>Liliopsida</taxon>
        <taxon>Zingiberales</taxon>
        <taxon>Musaceae</taxon>
        <taxon>Musa</taxon>
    </lineage>
</organism>
<reference evidence="2 3" key="1">
    <citation type="journal article" date="2019" name="Nat. Plants">
        <title>Genome sequencing of Musa balbisiana reveals subgenome evolution and function divergence in polyploid bananas.</title>
        <authorList>
            <person name="Yao X."/>
        </authorList>
    </citation>
    <scope>NUCLEOTIDE SEQUENCE [LARGE SCALE GENOMIC DNA]</scope>
    <source>
        <strain evidence="3">cv. DH-PKW</strain>
        <tissue evidence="2">Leaves</tissue>
    </source>
</reference>
<dbReference type="AlphaFoldDB" id="A0A4S8IJR0"/>
<evidence type="ECO:0000313" key="2">
    <source>
        <dbReference type="EMBL" id="THU48114.1"/>
    </source>
</evidence>
<feature type="compositionally biased region" description="Acidic residues" evidence="1">
    <location>
        <begin position="59"/>
        <end position="70"/>
    </location>
</feature>
<evidence type="ECO:0000256" key="1">
    <source>
        <dbReference type="SAM" id="MobiDB-lite"/>
    </source>
</evidence>
<feature type="compositionally biased region" description="Low complexity" evidence="1">
    <location>
        <begin position="36"/>
        <end position="50"/>
    </location>
</feature>
<keyword evidence="3" id="KW-1185">Reference proteome</keyword>
<gene>
    <name evidence="2" type="ORF">C4D60_Mb09t22800</name>
</gene>